<evidence type="ECO:0000313" key="6">
    <source>
        <dbReference type="EMBL" id="OBA19463.1"/>
    </source>
</evidence>
<keyword evidence="2" id="KW-0808">Transferase</keyword>
<dbReference type="EMBL" id="LXTC01000006">
    <property type="protein sequence ID" value="OBA19463.1"/>
    <property type="molecule type" value="Genomic_DNA"/>
</dbReference>
<accession>A0A1A0H6C2</accession>
<gene>
    <name evidence="6" type="ORF">METBIDRAFT_13226</name>
</gene>
<dbReference type="PROSITE" id="PS50280">
    <property type="entry name" value="SET"/>
    <property type="match status" value="1"/>
</dbReference>
<feature type="domain" description="SET" evidence="5">
    <location>
        <begin position="19"/>
        <end position="256"/>
    </location>
</feature>
<dbReference type="GO" id="GO:0032259">
    <property type="term" value="P:methylation"/>
    <property type="evidence" value="ECO:0007669"/>
    <property type="project" value="UniProtKB-KW"/>
</dbReference>
<proteinExistence type="predicted"/>
<name>A0A1A0H6C2_9ASCO</name>
<evidence type="ECO:0000256" key="4">
    <source>
        <dbReference type="SAM" id="MobiDB-lite"/>
    </source>
</evidence>
<dbReference type="PANTHER" id="PTHR13271:SF47">
    <property type="entry name" value="ACTIN-HISTIDINE N-METHYLTRANSFERASE"/>
    <property type="match status" value="1"/>
</dbReference>
<sequence>MHTADFLGWAGLRGVQMHLSVEVRASGLGGVGIFARTTADEDAVVLRVPRSCVFDLRNFFQLAEKLKAGDATQLAAAILNAALHAGGPASESVIIRSFVWGLFMLRQKRRLINVPGIEQIDAYLQVLATTPTLDIEELAEEADAVEGDLRAEKRLVERDFARLASDCPEAGTLMSLAQAFQLHQAVKSRVLEIPQAEPDLDDYDYCTNISLVPVLDFANHAHANNAVFDVDPESNDVILRLVARVPAGTEITICYDPANAVEPFLKTYGFVPKGPCTAAWPIPDLDASLTEAVGGNDYSAIAKWLQVRPELPIRVDAAGAVAIDSANLRLPLLLIPGLAYYRAWATETADIAREFGETEEETADIIAELRRQETHAPVVQASDTVFGVTWHDSYISLSHILEQTGTKTERAVLELATRTAEVIRRIAHGPGPGGVRGPEQRPGAGGPLGQYRQLQAQISDRLSRMSAEEITRVAHEAVENLLR</sequence>
<dbReference type="SUPFAM" id="SSF82199">
    <property type="entry name" value="SET domain"/>
    <property type="match status" value="1"/>
</dbReference>
<dbReference type="Gene3D" id="3.90.1410.10">
    <property type="entry name" value="set domain protein methyltransferase, domain 1"/>
    <property type="match status" value="1"/>
</dbReference>
<reference evidence="6 7" key="1">
    <citation type="submission" date="2016-05" db="EMBL/GenBank/DDBJ databases">
        <title>Comparative genomics of biotechnologically important yeasts.</title>
        <authorList>
            <consortium name="DOE Joint Genome Institute"/>
            <person name="Riley R."/>
            <person name="Haridas S."/>
            <person name="Wolfe K.H."/>
            <person name="Lopes M.R."/>
            <person name="Hittinger C.T."/>
            <person name="Goker M."/>
            <person name="Salamov A."/>
            <person name="Wisecaver J."/>
            <person name="Long T.M."/>
            <person name="Aerts A.L."/>
            <person name="Barry K."/>
            <person name="Choi C."/>
            <person name="Clum A."/>
            <person name="Coughlan A.Y."/>
            <person name="Deshpande S."/>
            <person name="Douglass A.P."/>
            <person name="Hanson S.J."/>
            <person name="Klenk H.-P."/>
            <person name="LaButti K."/>
            <person name="Lapidus A."/>
            <person name="Lindquist E."/>
            <person name="Lipzen A."/>
            <person name="Meier-kolthoff J.P."/>
            <person name="Ohm R.A."/>
            <person name="Otillar R.P."/>
            <person name="Pangilinan J."/>
            <person name="Peng Y."/>
            <person name="Rokas A."/>
            <person name="Rosa C.A."/>
            <person name="Scheuner C."/>
            <person name="Sibirny A.A."/>
            <person name="Slot J.C."/>
            <person name="Stielow J.B."/>
            <person name="Sun H."/>
            <person name="Kurtzman C.P."/>
            <person name="Blackwell M."/>
            <person name="Grigoriev I.V."/>
            <person name="Jeffries T.W."/>
        </authorList>
    </citation>
    <scope>NUCLEOTIDE SEQUENCE [LARGE SCALE GENOMIC DNA]</scope>
    <source>
        <strain evidence="6 7">NRRL YB-4993</strain>
    </source>
</reference>
<dbReference type="OrthoDB" id="441812at2759"/>
<dbReference type="RefSeq" id="XP_018709991.1">
    <property type="nucleotide sequence ID" value="XM_018854323.1"/>
</dbReference>
<evidence type="ECO:0000259" key="5">
    <source>
        <dbReference type="PROSITE" id="PS50280"/>
    </source>
</evidence>
<dbReference type="Proteomes" id="UP000092555">
    <property type="component" value="Unassembled WGS sequence"/>
</dbReference>
<dbReference type="PANTHER" id="PTHR13271">
    <property type="entry name" value="UNCHARACTERIZED PUTATIVE METHYLTRANSFERASE"/>
    <property type="match status" value="1"/>
</dbReference>
<keyword evidence="3" id="KW-0949">S-adenosyl-L-methionine</keyword>
<dbReference type="InterPro" id="IPR046341">
    <property type="entry name" value="SET_dom_sf"/>
</dbReference>
<comment type="caution">
    <text evidence="6">The sequence shown here is derived from an EMBL/GenBank/DDBJ whole genome shotgun (WGS) entry which is preliminary data.</text>
</comment>
<keyword evidence="1" id="KW-0489">Methyltransferase</keyword>
<dbReference type="AlphaFoldDB" id="A0A1A0H6C2"/>
<dbReference type="STRING" id="869754.A0A1A0H6C2"/>
<dbReference type="GeneID" id="30027299"/>
<dbReference type="InterPro" id="IPR050600">
    <property type="entry name" value="SETD3_SETD6_MTase"/>
</dbReference>
<protein>
    <submittedName>
        <fullName evidence="6">SET domain-containing protein</fullName>
    </submittedName>
</protein>
<dbReference type="CDD" id="cd10527">
    <property type="entry name" value="SET_LSMT"/>
    <property type="match status" value="1"/>
</dbReference>
<dbReference type="GO" id="GO:0016279">
    <property type="term" value="F:protein-lysine N-methyltransferase activity"/>
    <property type="evidence" value="ECO:0007669"/>
    <property type="project" value="UniProtKB-ARBA"/>
</dbReference>
<dbReference type="InterPro" id="IPR001214">
    <property type="entry name" value="SET_dom"/>
</dbReference>
<evidence type="ECO:0000256" key="2">
    <source>
        <dbReference type="ARBA" id="ARBA00022679"/>
    </source>
</evidence>
<evidence type="ECO:0000256" key="1">
    <source>
        <dbReference type="ARBA" id="ARBA00022603"/>
    </source>
</evidence>
<keyword evidence="7" id="KW-1185">Reference proteome</keyword>
<feature type="region of interest" description="Disordered" evidence="4">
    <location>
        <begin position="427"/>
        <end position="449"/>
    </location>
</feature>
<evidence type="ECO:0000313" key="7">
    <source>
        <dbReference type="Proteomes" id="UP000092555"/>
    </source>
</evidence>
<organism evidence="6 7">
    <name type="scientific">Metschnikowia bicuspidata var. bicuspidata NRRL YB-4993</name>
    <dbReference type="NCBI Taxonomy" id="869754"/>
    <lineage>
        <taxon>Eukaryota</taxon>
        <taxon>Fungi</taxon>
        <taxon>Dikarya</taxon>
        <taxon>Ascomycota</taxon>
        <taxon>Saccharomycotina</taxon>
        <taxon>Pichiomycetes</taxon>
        <taxon>Metschnikowiaceae</taxon>
        <taxon>Metschnikowia</taxon>
    </lineage>
</organism>
<evidence type="ECO:0000256" key="3">
    <source>
        <dbReference type="ARBA" id="ARBA00022691"/>
    </source>
</evidence>